<sequence length="309" mass="35016">MQRNKLKRQESVDNNNDMLNLTRRSFRRRKFLSQISAPGGFPEDAPMITPGSFTGHELFSVSYNNYIKKAIQPPSPAASILGRVFSFSNTDMQFSNSASRIERKHSKCVKKRRKSSLRNRRSDSNENQEDDVPNLTPIKAILSPNIIQKSPSLLTVTETCSTSAEHTRLRALITIDPRSTEILIANNNLRRMFGLDSEPLIGKKYTEVFDVKRQKEYHQHRKGSFCVGVTVRPVVAYEDLFDDGGDLKVVHGKAVDVLDSQGQITTVCLWSYPLTTVDRDNKPIITRSPSTYIPKRSIPRQHTGSHNSR</sequence>
<dbReference type="Gene3D" id="3.30.450.20">
    <property type="entry name" value="PAS domain"/>
    <property type="match status" value="1"/>
</dbReference>
<dbReference type="AlphaFoldDB" id="A0A811LKI3"/>
<name>A0A811LKI3_9BILA</name>
<gene>
    <name evidence="3" type="ORF">BOKJ2_LOCUS12768</name>
</gene>
<dbReference type="Pfam" id="PF00989">
    <property type="entry name" value="PAS"/>
    <property type="match status" value="1"/>
</dbReference>
<feature type="compositionally biased region" description="Basic residues" evidence="1">
    <location>
        <begin position="102"/>
        <end position="119"/>
    </location>
</feature>
<dbReference type="InterPro" id="IPR035965">
    <property type="entry name" value="PAS-like_dom_sf"/>
</dbReference>
<dbReference type="GO" id="GO:0006355">
    <property type="term" value="P:regulation of DNA-templated transcription"/>
    <property type="evidence" value="ECO:0007669"/>
    <property type="project" value="InterPro"/>
</dbReference>
<protein>
    <recommendedName>
        <fullName evidence="2">PAS fold domain-containing protein</fullName>
    </recommendedName>
</protein>
<dbReference type="SUPFAM" id="SSF55785">
    <property type="entry name" value="PYP-like sensor domain (PAS domain)"/>
    <property type="match status" value="1"/>
</dbReference>
<dbReference type="Proteomes" id="UP000614601">
    <property type="component" value="Unassembled WGS sequence"/>
</dbReference>
<evidence type="ECO:0000256" key="1">
    <source>
        <dbReference type="SAM" id="MobiDB-lite"/>
    </source>
</evidence>
<keyword evidence="4" id="KW-1185">Reference proteome</keyword>
<dbReference type="InterPro" id="IPR013767">
    <property type="entry name" value="PAS_fold"/>
</dbReference>
<feature type="region of interest" description="Disordered" evidence="1">
    <location>
        <begin position="283"/>
        <end position="309"/>
    </location>
</feature>
<dbReference type="EMBL" id="CAJFDH010000006">
    <property type="protein sequence ID" value="CAD5228618.1"/>
    <property type="molecule type" value="Genomic_DNA"/>
</dbReference>
<organism evidence="3 4">
    <name type="scientific">Bursaphelenchus okinawaensis</name>
    <dbReference type="NCBI Taxonomy" id="465554"/>
    <lineage>
        <taxon>Eukaryota</taxon>
        <taxon>Metazoa</taxon>
        <taxon>Ecdysozoa</taxon>
        <taxon>Nematoda</taxon>
        <taxon>Chromadorea</taxon>
        <taxon>Rhabditida</taxon>
        <taxon>Tylenchina</taxon>
        <taxon>Tylenchomorpha</taxon>
        <taxon>Aphelenchoidea</taxon>
        <taxon>Aphelenchoididae</taxon>
        <taxon>Bursaphelenchus</taxon>
    </lineage>
</organism>
<dbReference type="Proteomes" id="UP000783686">
    <property type="component" value="Unassembled WGS sequence"/>
</dbReference>
<accession>A0A811LKI3</accession>
<feature type="region of interest" description="Disordered" evidence="1">
    <location>
        <begin position="96"/>
        <end position="132"/>
    </location>
</feature>
<reference evidence="3" key="1">
    <citation type="submission" date="2020-09" db="EMBL/GenBank/DDBJ databases">
        <authorList>
            <person name="Kikuchi T."/>
        </authorList>
    </citation>
    <scope>NUCLEOTIDE SEQUENCE</scope>
    <source>
        <strain evidence="3">SH1</strain>
    </source>
</reference>
<dbReference type="EMBL" id="CAJFCW020000006">
    <property type="protein sequence ID" value="CAG9124752.1"/>
    <property type="molecule type" value="Genomic_DNA"/>
</dbReference>
<evidence type="ECO:0000313" key="3">
    <source>
        <dbReference type="EMBL" id="CAD5228618.1"/>
    </source>
</evidence>
<proteinExistence type="predicted"/>
<evidence type="ECO:0000259" key="2">
    <source>
        <dbReference type="Pfam" id="PF00989"/>
    </source>
</evidence>
<dbReference type="OrthoDB" id="10252171at2759"/>
<comment type="caution">
    <text evidence="3">The sequence shown here is derived from an EMBL/GenBank/DDBJ whole genome shotgun (WGS) entry which is preliminary data.</text>
</comment>
<feature type="domain" description="PAS fold" evidence="2">
    <location>
        <begin position="172"/>
        <end position="268"/>
    </location>
</feature>
<feature type="compositionally biased region" description="Polar residues" evidence="1">
    <location>
        <begin position="300"/>
        <end position="309"/>
    </location>
</feature>
<evidence type="ECO:0000313" key="4">
    <source>
        <dbReference type="Proteomes" id="UP000614601"/>
    </source>
</evidence>